<dbReference type="Pfam" id="PF18072">
    <property type="entry name" value="FGAR-AT_linker"/>
    <property type="match status" value="1"/>
</dbReference>
<protein>
    <recommendedName>
        <fullName evidence="10">Phosphoribosylformylglycinamidine synthase</fullName>
        <shortName evidence="10">FGAM synthase</shortName>
        <shortName evidence="10">FGAMS</shortName>
        <ecNumber evidence="10">6.3.5.3</ecNumber>
    </recommendedName>
    <alternativeName>
        <fullName evidence="10">Formylglycinamide ribonucleotide amidotransferase</fullName>
        <shortName evidence="10">FGAR amidotransferase</shortName>
        <shortName evidence="10">FGAR-AT</shortName>
    </alternativeName>
</protein>
<feature type="domain" description="PurM-like C-terminal" evidence="11">
    <location>
        <begin position="431"/>
        <end position="588"/>
    </location>
</feature>
<keyword evidence="9 10" id="KW-0315">Glutamine amidotransferase</keyword>
<dbReference type="Gene3D" id="1.10.8.750">
    <property type="entry name" value="Phosphoribosylformylglycinamidine synthase, linker domain"/>
    <property type="match status" value="1"/>
</dbReference>
<evidence type="ECO:0000259" key="11">
    <source>
        <dbReference type="Pfam" id="PF02769"/>
    </source>
</evidence>
<name>A0ABT0JSN5_9ACTN</name>
<gene>
    <name evidence="10 15" type="primary">purL</name>
    <name evidence="15" type="synonym">purI</name>
    <name evidence="15" type="ORF">MXD59_01910</name>
</gene>
<comment type="caution">
    <text evidence="15">The sequence shown here is derived from an EMBL/GenBank/DDBJ whole genome shotgun (WGS) entry which is preliminary data.</text>
</comment>
<organism evidence="15 16">
    <name type="scientific">Frankia umida</name>
    <dbReference type="NCBI Taxonomy" id="573489"/>
    <lineage>
        <taxon>Bacteria</taxon>
        <taxon>Bacillati</taxon>
        <taxon>Actinomycetota</taxon>
        <taxon>Actinomycetes</taxon>
        <taxon>Frankiales</taxon>
        <taxon>Frankiaceae</taxon>
        <taxon>Frankia</taxon>
    </lineage>
</organism>
<dbReference type="RefSeq" id="WP_248823172.1">
    <property type="nucleotide sequence ID" value="NZ_JALKFT010000001.1"/>
</dbReference>
<feature type="domain" description="PurM-like C-terminal" evidence="11">
    <location>
        <begin position="854"/>
        <end position="984"/>
    </location>
</feature>
<evidence type="ECO:0000259" key="13">
    <source>
        <dbReference type="Pfam" id="PF18076"/>
    </source>
</evidence>
<keyword evidence="5 10" id="KW-0547">Nucleotide-binding</keyword>
<dbReference type="Proteomes" id="UP001201873">
    <property type="component" value="Unassembled WGS sequence"/>
</dbReference>
<keyword evidence="7 10" id="KW-0067">ATP-binding</keyword>
<dbReference type="NCBIfam" id="NF003672">
    <property type="entry name" value="PRK05297.1"/>
    <property type="match status" value="1"/>
</dbReference>
<dbReference type="InterPro" id="IPR010918">
    <property type="entry name" value="PurM-like_C_dom"/>
</dbReference>
<dbReference type="InterPro" id="IPR040707">
    <property type="entry name" value="FGAR-AT_N"/>
</dbReference>
<comment type="catalytic activity">
    <reaction evidence="10">
        <text>N(2)-formyl-N(1)-(5-phospho-beta-D-ribosyl)glycinamide + L-glutamine + ATP + H2O = 2-formamido-N(1)-(5-O-phospho-beta-D-ribosyl)acetamidine + L-glutamate + ADP + phosphate + H(+)</text>
        <dbReference type="Rhea" id="RHEA:17129"/>
        <dbReference type="ChEBI" id="CHEBI:15377"/>
        <dbReference type="ChEBI" id="CHEBI:15378"/>
        <dbReference type="ChEBI" id="CHEBI:29985"/>
        <dbReference type="ChEBI" id="CHEBI:30616"/>
        <dbReference type="ChEBI" id="CHEBI:43474"/>
        <dbReference type="ChEBI" id="CHEBI:58359"/>
        <dbReference type="ChEBI" id="CHEBI:147286"/>
        <dbReference type="ChEBI" id="CHEBI:147287"/>
        <dbReference type="ChEBI" id="CHEBI:456216"/>
        <dbReference type="EC" id="6.3.5.3"/>
    </reaction>
</comment>
<dbReference type="InterPro" id="IPR036676">
    <property type="entry name" value="PurM-like_C_sf"/>
</dbReference>
<feature type="binding site" evidence="10">
    <location>
        <position position="678"/>
    </location>
    <ligand>
        <name>Mg(2+)</name>
        <dbReference type="ChEBI" id="CHEBI:18420"/>
    </ligand>
</feature>
<evidence type="ECO:0000256" key="4">
    <source>
        <dbReference type="ARBA" id="ARBA00022723"/>
    </source>
</evidence>
<dbReference type="PANTHER" id="PTHR10099">
    <property type="entry name" value="PHOSPHORIBOSYLFORMYLGLYCINAMIDINE SYNTHASE"/>
    <property type="match status" value="1"/>
</dbReference>
<feature type="binding site" evidence="10">
    <location>
        <position position="721"/>
    </location>
    <ligand>
        <name>Mg(2+)</name>
        <dbReference type="ChEBI" id="CHEBI:18420"/>
    </ligand>
</feature>
<dbReference type="PANTHER" id="PTHR10099:SF1">
    <property type="entry name" value="PHOSPHORIBOSYLFORMYLGLYCINAMIDINE SYNTHASE"/>
    <property type="match status" value="1"/>
</dbReference>
<evidence type="ECO:0000313" key="15">
    <source>
        <dbReference type="EMBL" id="MCK9874546.1"/>
    </source>
</evidence>
<evidence type="ECO:0000256" key="8">
    <source>
        <dbReference type="ARBA" id="ARBA00022842"/>
    </source>
</evidence>
<feature type="domain" description="Phosphoribosylformylglycinamidine synthase N-terminal" evidence="13">
    <location>
        <begin position="35"/>
        <end position="145"/>
    </location>
</feature>
<feature type="domain" description="Phosphoribosylformylglycinamidine synthase linker" evidence="12">
    <location>
        <begin position="166"/>
        <end position="215"/>
    </location>
</feature>
<dbReference type="EMBL" id="JALKFT010000001">
    <property type="protein sequence ID" value="MCK9874546.1"/>
    <property type="molecule type" value="Genomic_DNA"/>
</dbReference>
<dbReference type="SUPFAM" id="SSF56042">
    <property type="entry name" value="PurM C-terminal domain-like"/>
    <property type="match status" value="2"/>
</dbReference>
<dbReference type="CDD" id="cd02203">
    <property type="entry name" value="PurL_repeat1"/>
    <property type="match status" value="1"/>
</dbReference>
<feature type="binding site" evidence="10">
    <location>
        <begin position="302"/>
        <end position="313"/>
    </location>
    <ligand>
        <name>ATP</name>
        <dbReference type="ChEBI" id="CHEBI:30616"/>
    </ligand>
</feature>
<keyword evidence="6 10" id="KW-0658">Purine biosynthesis</keyword>
<dbReference type="CDD" id="cd02204">
    <property type="entry name" value="PurL_repeat2"/>
    <property type="match status" value="1"/>
</dbReference>
<dbReference type="InterPro" id="IPR041609">
    <property type="entry name" value="PurL_linker"/>
</dbReference>
<dbReference type="PROSITE" id="PS51273">
    <property type="entry name" value="GATASE_TYPE_1"/>
    <property type="match status" value="1"/>
</dbReference>
<comment type="pathway">
    <text evidence="1 10">Purine metabolism; IMP biosynthesis via de novo pathway; 5-amino-1-(5-phospho-D-ribosyl)imidazole from N(2)-formyl-N(1)-(5-phospho-D-ribosyl)glycinamide: step 1/2.</text>
</comment>
<dbReference type="InterPro" id="IPR036604">
    <property type="entry name" value="PurS-like_sf"/>
</dbReference>
<feature type="binding site" evidence="10">
    <location>
        <position position="902"/>
    </location>
    <ligand>
        <name>Mg(2+)</name>
        <dbReference type="ChEBI" id="CHEBI:18420"/>
    </ligand>
</feature>
<dbReference type="Gene3D" id="3.40.50.880">
    <property type="match status" value="1"/>
</dbReference>
<dbReference type="SUPFAM" id="SSF52317">
    <property type="entry name" value="Class I glutamine amidotransferase-like"/>
    <property type="match status" value="1"/>
</dbReference>
<dbReference type="NCBIfam" id="TIGR01735">
    <property type="entry name" value="FGAM_synt"/>
    <property type="match status" value="1"/>
</dbReference>
<dbReference type="Pfam" id="PF22689">
    <property type="entry name" value="FGAR-AT_PurM_N-like"/>
    <property type="match status" value="1"/>
</dbReference>
<dbReference type="Pfam" id="PF18076">
    <property type="entry name" value="FGAR-AT_N"/>
    <property type="match status" value="1"/>
</dbReference>
<evidence type="ECO:0000256" key="5">
    <source>
        <dbReference type="ARBA" id="ARBA00022741"/>
    </source>
</evidence>
<keyword evidence="4 10" id="KW-0479">Metal-binding</keyword>
<dbReference type="InterPro" id="IPR055181">
    <property type="entry name" value="FGAR-AT_PurM_N-like"/>
</dbReference>
<comment type="subunit">
    <text evidence="10">Monomer.</text>
</comment>
<evidence type="ECO:0000256" key="3">
    <source>
        <dbReference type="ARBA" id="ARBA00022598"/>
    </source>
</evidence>
<reference evidence="15 16" key="1">
    <citation type="submission" date="2022-04" db="EMBL/GenBank/DDBJ databases">
        <title>Genome diversity in the genus Frankia.</title>
        <authorList>
            <person name="Carlos-Shanley C."/>
            <person name="Hahn D."/>
        </authorList>
    </citation>
    <scope>NUCLEOTIDE SEQUENCE [LARGE SCALE GENOMIC DNA]</scope>
    <source>
        <strain evidence="15 16">Ag45/Mut15</strain>
    </source>
</reference>
<keyword evidence="8 10" id="KW-0460">Magnesium</keyword>
<dbReference type="GO" id="GO:0004642">
    <property type="term" value="F:phosphoribosylformylglycinamidine synthase activity"/>
    <property type="evidence" value="ECO:0007669"/>
    <property type="project" value="UniProtKB-EC"/>
</dbReference>
<dbReference type="EC" id="6.3.5.3" evidence="10"/>
<feature type="binding site" evidence="10">
    <location>
        <position position="904"/>
    </location>
    <ligand>
        <name>ATP</name>
        <dbReference type="ChEBI" id="CHEBI:30616"/>
    </ligand>
</feature>
<feature type="binding site" evidence="10">
    <location>
        <position position="717"/>
    </location>
    <ligand>
        <name>Mg(2+)</name>
        <dbReference type="ChEBI" id="CHEBI:18420"/>
    </ligand>
</feature>
<keyword evidence="10" id="KW-0963">Cytoplasm</keyword>
<dbReference type="Pfam" id="PF13507">
    <property type="entry name" value="GATase_5"/>
    <property type="match status" value="1"/>
</dbReference>
<evidence type="ECO:0000256" key="10">
    <source>
        <dbReference type="HAMAP-Rule" id="MF_00419"/>
    </source>
</evidence>
<proteinExistence type="inferred from homology"/>
<dbReference type="Gene3D" id="3.30.1330.10">
    <property type="entry name" value="PurM-like, N-terminal domain"/>
    <property type="match status" value="2"/>
</dbReference>
<dbReference type="SUPFAM" id="SSF109736">
    <property type="entry name" value="FGAM synthase PurL, linker domain"/>
    <property type="match status" value="1"/>
</dbReference>
<keyword evidence="16" id="KW-1185">Reference proteome</keyword>
<dbReference type="SMART" id="SM01211">
    <property type="entry name" value="GATase_5"/>
    <property type="match status" value="1"/>
</dbReference>
<accession>A0ABT0JSN5</accession>
<evidence type="ECO:0000256" key="1">
    <source>
        <dbReference type="ARBA" id="ARBA00004920"/>
    </source>
</evidence>
<comment type="similarity">
    <text evidence="2 10">In the N-terminal section; belongs to the FGAMS family.</text>
</comment>
<feature type="active site" evidence="10">
    <location>
        <position position="1274"/>
    </location>
</feature>
<feature type="active site" description="Nucleophile" evidence="10">
    <location>
        <position position="1155"/>
    </location>
</feature>
<evidence type="ECO:0000256" key="9">
    <source>
        <dbReference type="ARBA" id="ARBA00022962"/>
    </source>
</evidence>
<feature type="active site" evidence="10">
    <location>
        <position position="1276"/>
    </location>
</feature>
<dbReference type="InterPro" id="IPR029062">
    <property type="entry name" value="Class_I_gatase-like"/>
</dbReference>
<dbReference type="Pfam" id="PF02769">
    <property type="entry name" value="AIRS_C"/>
    <property type="match status" value="2"/>
</dbReference>
<evidence type="ECO:0000259" key="14">
    <source>
        <dbReference type="Pfam" id="PF22689"/>
    </source>
</evidence>
<comment type="subcellular location">
    <subcellularLocation>
        <location evidence="10">Cytoplasm</location>
    </subcellularLocation>
</comment>
<comment type="function">
    <text evidence="10">Phosphoribosylformylglycinamidine synthase involved in the purines biosynthetic pathway. Catalyzes the ATP-dependent conversion of formylglycinamide ribonucleotide (FGAR) and glutamine to yield formylglycinamidine ribonucleotide (FGAM) and glutamate.</text>
</comment>
<dbReference type="HAMAP" id="MF_00419">
    <property type="entry name" value="PurL_1"/>
    <property type="match status" value="1"/>
</dbReference>
<evidence type="ECO:0000256" key="6">
    <source>
        <dbReference type="ARBA" id="ARBA00022755"/>
    </source>
</evidence>
<evidence type="ECO:0000256" key="2">
    <source>
        <dbReference type="ARBA" id="ARBA00008608"/>
    </source>
</evidence>
<dbReference type="InterPro" id="IPR010073">
    <property type="entry name" value="PurL_large"/>
</dbReference>
<comment type="caution">
    <text evidence="10">Lacks conserved residue(s) required for the propagation of feature annotation.</text>
</comment>
<evidence type="ECO:0000259" key="12">
    <source>
        <dbReference type="Pfam" id="PF18072"/>
    </source>
</evidence>
<dbReference type="Gene3D" id="3.90.650.10">
    <property type="entry name" value="PurM-like C-terminal domain"/>
    <property type="match status" value="2"/>
</dbReference>
<keyword evidence="3 10" id="KW-0436">Ligase</keyword>
<sequence>MRTYGDIAALTSPARRRLVARLRAAELAVTDVAAEYVHFVDLAGEADEERLRGLLTYGEPFTGDRASVSAMLVVLPRPGTISPWSSKASDIAASAGLAAVRRIERGTVYYLYGSGPFDLDALAPLLHDRMTEVVEASLDAAGALFAAGRPQPHTDVDLLTQGEVALTRANAGLGLALGAGDIAYLGERYRELGRNPTDVELMMFAQVNSEHCRHKVFNADWVIDGESRPKSLFAMIRNTHARSGENVLSAYSDNAAVLRGEPASWFYPDPHTHTYRRHDGPAHILVKVETHNHPTAIAPGPGAATGVGGEIRDEGATGRGGVPKAGLSGYTVSHLRIPGDDCAWEGEEDRPERISSPLEIMTDAPLGAAGYNNEFGRPNLVGYFRTFEAPDGPGDTADLPGQRWGYHKPIMIAGGIGNVRDALVGKGQLAAGDLVIVLGGPAMLIGLGGGAASSMQTGAGDAELDFASVQRGNAEMQRRAQEVINACWALDEANPIVSIHDVGAGGWSNALPELVHDAGRGAVFELRDLPNADSGMTPLQIWCNEAQERYVLGIAAADLDTFTALCARERCLFAVVGTVTDEQRLVVRDRLFATAPVDVPMSLLFGEASRQTRTARSVTIATAPFDESGIVLAEAVQRVLRVPAVGSKKFLITIGDRTVGGHTVRDQLVGPWQVPVSDVAVTASAYGSRTGEALAMGERTPLATVNAPAAARMAVGEALTNLAGAAVADLRQVALSANWMAAVGVDDQQAPLYDAVEALGERFCPQLGIPIPVGKDSTSMRTVWTDDTGEHAVTSPVSLIVTAGAPVADVSRVLTPQLARDEDSRLIFVDLSGDGAGDGDGAGRGVGAGGRTGGRLGGSALALAYGRHAPADVPDADAEVLRAFFAASRRLVADSDVLAYHDRSDGGLLATLVELAFAGRVGLDVDLAGLPGGTLLARLFAEELGAVLQVAGPAVDRVVAVLATALGADRVHVLGRPTLTQRIVLRDGETVVYANGRAELERVWATTSYLVQRLRDNPDTADAEFDAILDDADPGITERITFPLLPAAAGPAAAARSARPKAAILRDEGVNGHVEMAAAFDAAGFDAVDVHMTDLLTGTAALDDFHVLAACGGFSYGDVLGAGLGWAKSILAHPDLAAAFRTFFHRPDTLTLGVCNGCQMVAGLGTLIPGATGWPTLLENTSERFEARVSSLLLEDSPSVLFAGMAGSVLAVPIAHGEGRMDFGPAGTPGAVTARYVDNHGKPTQDYPANPNGSPAAVAAVTSDDGRVTLIMPHPERAFLTQQRSWLPVRTGTDSAGDEPGLGTGDETFGPWLRIFQNARTWLDGR</sequence>
<evidence type="ECO:0000313" key="16">
    <source>
        <dbReference type="Proteomes" id="UP001201873"/>
    </source>
</evidence>
<dbReference type="SUPFAM" id="SSF55326">
    <property type="entry name" value="PurM N-terminal domain-like"/>
    <property type="match status" value="2"/>
</dbReference>
<dbReference type="SUPFAM" id="SSF82697">
    <property type="entry name" value="PurS-like"/>
    <property type="match status" value="1"/>
</dbReference>
<evidence type="ECO:0000256" key="7">
    <source>
        <dbReference type="ARBA" id="ARBA00022840"/>
    </source>
</evidence>
<dbReference type="InterPro" id="IPR036921">
    <property type="entry name" value="PurM-like_N_sf"/>
</dbReference>
<feature type="domain" description="FGAR-AT PurM N-terminal-like" evidence="14">
    <location>
        <begin position="647"/>
        <end position="805"/>
    </location>
</feature>